<protein>
    <submittedName>
        <fullName evidence="1">Uncharacterized protein</fullName>
    </submittedName>
</protein>
<name>A0A9D4A8W1_9ROSI</name>
<evidence type="ECO:0000313" key="1">
    <source>
        <dbReference type="EMBL" id="KAH1097520.1"/>
    </source>
</evidence>
<keyword evidence="2" id="KW-1185">Reference proteome</keyword>
<organism evidence="1 2">
    <name type="scientific">Gossypium stocksii</name>
    <dbReference type="NCBI Taxonomy" id="47602"/>
    <lineage>
        <taxon>Eukaryota</taxon>
        <taxon>Viridiplantae</taxon>
        <taxon>Streptophyta</taxon>
        <taxon>Embryophyta</taxon>
        <taxon>Tracheophyta</taxon>
        <taxon>Spermatophyta</taxon>
        <taxon>Magnoliopsida</taxon>
        <taxon>eudicotyledons</taxon>
        <taxon>Gunneridae</taxon>
        <taxon>Pentapetalae</taxon>
        <taxon>rosids</taxon>
        <taxon>malvids</taxon>
        <taxon>Malvales</taxon>
        <taxon>Malvaceae</taxon>
        <taxon>Malvoideae</taxon>
        <taxon>Gossypium</taxon>
    </lineage>
</organism>
<dbReference type="AlphaFoldDB" id="A0A9D4A8W1"/>
<proteinExistence type="predicted"/>
<accession>A0A9D4A8W1</accession>
<gene>
    <name evidence="1" type="ORF">J1N35_014441</name>
</gene>
<reference evidence="1 2" key="1">
    <citation type="journal article" date="2021" name="Plant Biotechnol. J.">
        <title>Multi-omics assisted identification of the key and species-specific regulatory components of drought-tolerant mechanisms in Gossypium stocksii.</title>
        <authorList>
            <person name="Yu D."/>
            <person name="Ke L."/>
            <person name="Zhang D."/>
            <person name="Wu Y."/>
            <person name="Sun Y."/>
            <person name="Mei J."/>
            <person name="Sun J."/>
            <person name="Sun Y."/>
        </authorList>
    </citation>
    <scope>NUCLEOTIDE SEQUENCE [LARGE SCALE GENOMIC DNA]</scope>
    <source>
        <strain evidence="2">cv. E1</strain>
        <tissue evidence="1">Leaf</tissue>
    </source>
</reference>
<comment type="caution">
    <text evidence="1">The sequence shown here is derived from an EMBL/GenBank/DDBJ whole genome shotgun (WGS) entry which is preliminary data.</text>
</comment>
<evidence type="ECO:0000313" key="2">
    <source>
        <dbReference type="Proteomes" id="UP000828251"/>
    </source>
</evidence>
<dbReference type="EMBL" id="JAIQCV010000005">
    <property type="protein sequence ID" value="KAH1097520.1"/>
    <property type="molecule type" value="Genomic_DNA"/>
</dbReference>
<sequence length="105" mass="11986">MEGRHWLFRKFVILFDRLRSPTERDQIRLTSSPFLIRIGSCPPEFDKKNLMYAIGVEDGMKRCKYEDWKGGGGDIKRVFIGISDQNVESTNSESAAARGQADQSQ</sequence>
<dbReference type="Proteomes" id="UP000828251">
    <property type="component" value="Unassembled WGS sequence"/>
</dbReference>
<dbReference type="OrthoDB" id="994464at2759"/>